<evidence type="ECO:0000256" key="1">
    <source>
        <dbReference type="SAM" id="MobiDB-lite"/>
    </source>
</evidence>
<protein>
    <submittedName>
        <fullName evidence="2">Transcriptional regulator, HxlR family</fullName>
    </submittedName>
</protein>
<accession>A0A6J4IXW8</accession>
<feature type="compositionally biased region" description="Gly residues" evidence="1">
    <location>
        <begin position="1"/>
        <end position="17"/>
    </location>
</feature>
<proteinExistence type="predicted"/>
<feature type="non-terminal residue" evidence="2">
    <location>
        <position position="141"/>
    </location>
</feature>
<dbReference type="AlphaFoldDB" id="A0A6J4IXW8"/>
<feature type="compositionally biased region" description="Low complexity" evidence="1">
    <location>
        <begin position="87"/>
        <end position="98"/>
    </location>
</feature>
<gene>
    <name evidence="2" type="ORF">AVDCRST_MAG10-2868</name>
</gene>
<evidence type="ECO:0000313" key="2">
    <source>
        <dbReference type="EMBL" id="CAA9263177.1"/>
    </source>
</evidence>
<feature type="region of interest" description="Disordered" evidence="1">
    <location>
        <begin position="1"/>
        <end position="117"/>
    </location>
</feature>
<name>A0A6J4IXW8_9ACTN</name>
<organism evidence="2">
    <name type="scientific">uncultured Acidimicrobiales bacterium</name>
    <dbReference type="NCBI Taxonomy" id="310071"/>
    <lineage>
        <taxon>Bacteria</taxon>
        <taxon>Bacillati</taxon>
        <taxon>Actinomycetota</taxon>
        <taxon>Acidimicrobiia</taxon>
        <taxon>Acidimicrobiales</taxon>
        <taxon>environmental samples</taxon>
    </lineage>
</organism>
<sequence length="141" mass="14582">GSRGVPARGGGGAGGRPVGAAHRLRPPGRAPPLQRPAGRRRGYRAQRPEPAPAHPRAARGGGGHAVLRAPAPVRLPAHRRRSGAGRGPSSPGPMGRGPVTRHRRAPPPSGVWDPVRGPLVLPHLQLRRGGPHGRGECPLPL</sequence>
<dbReference type="EMBL" id="CADCTB010000177">
    <property type="protein sequence ID" value="CAA9263177.1"/>
    <property type="molecule type" value="Genomic_DNA"/>
</dbReference>
<reference evidence="2" key="1">
    <citation type="submission" date="2020-02" db="EMBL/GenBank/DDBJ databases">
        <authorList>
            <person name="Meier V. D."/>
        </authorList>
    </citation>
    <scope>NUCLEOTIDE SEQUENCE</scope>
    <source>
        <strain evidence="2">AVDCRST_MAG10</strain>
    </source>
</reference>
<feature type="non-terminal residue" evidence="2">
    <location>
        <position position="1"/>
    </location>
</feature>